<organism evidence="1 2">
    <name type="scientific">Oryza sativa subsp. japonica</name>
    <name type="common">Rice</name>
    <dbReference type="NCBI Taxonomy" id="39947"/>
    <lineage>
        <taxon>Eukaryota</taxon>
        <taxon>Viridiplantae</taxon>
        <taxon>Streptophyta</taxon>
        <taxon>Embryophyta</taxon>
        <taxon>Tracheophyta</taxon>
        <taxon>Spermatophyta</taxon>
        <taxon>Magnoliopsida</taxon>
        <taxon>Liliopsida</taxon>
        <taxon>Poales</taxon>
        <taxon>Poaceae</taxon>
        <taxon>BOP clade</taxon>
        <taxon>Oryzoideae</taxon>
        <taxon>Oryzeae</taxon>
        <taxon>Oryzinae</taxon>
        <taxon>Oryza</taxon>
        <taxon>Oryza sativa</taxon>
    </lineage>
</organism>
<evidence type="ECO:0000313" key="1">
    <source>
        <dbReference type="EMBL" id="BAS87450.1"/>
    </source>
</evidence>
<accession>A0A0P0W5T0</accession>
<reference evidence="1 2" key="2">
    <citation type="journal article" date="2013" name="Plant Cell Physiol.">
        <title>Rice Annotation Project Database (RAP-DB): an integrative and interactive database for rice genomics.</title>
        <authorList>
            <person name="Sakai H."/>
            <person name="Lee S.S."/>
            <person name="Tanaka T."/>
            <person name="Numa H."/>
            <person name="Kim J."/>
            <person name="Kawahara Y."/>
            <person name="Wakimoto H."/>
            <person name="Yang C.C."/>
            <person name="Iwamoto M."/>
            <person name="Abe T."/>
            <person name="Yamada Y."/>
            <person name="Muto A."/>
            <person name="Inokuchi H."/>
            <person name="Ikemura T."/>
            <person name="Matsumoto T."/>
            <person name="Sasaki T."/>
            <person name="Itoh T."/>
        </authorList>
    </citation>
    <scope>NUCLEOTIDE SEQUENCE [LARGE SCALE GENOMIC DNA]</scope>
    <source>
        <strain evidence="2">cv. Nipponbare</strain>
    </source>
</reference>
<keyword evidence="2" id="KW-1185">Reference proteome</keyword>
<dbReference type="PaxDb" id="39947-A0A0P0W5T0"/>
<reference evidence="2" key="1">
    <citation type="journal article" date="2005" name="Nature">
        <title>The map-based sequence of the rice genome.</title>
        <authorList>
            <consortium name="International rice genome sequencing project (IRGSP)"/>
            <person name="Matsumoto T."/>
            <person name="Wu J."/>
            <person name="Kanamori H."/>
            <person name="Katayose Y."/>
            <person name="Fujisawa M."/>
            <person name="Namiki N."/>
            <person name="Mizuno H."/>
            <person name="Yamamoto K."/>
            <person name="Antonio B.A."/>
            <person name="Baba T."/>
            <person name="Sakata K."/>
            <person name="Nagamura Y."/>
            <person name="Aoki H."/>
            <person name="Arikawa K."/>
            <person name="Arita K."/>
            <person name="Bito T."/>
            <person name="Chiden Y."/>
            <person name="Fujitsuka N."/>
            <person name="Fukunaka R."/>
            <person name="Hamada M."/>
            <person name="Harada C."/>
            <person name="Hayashi A."/>
            <person name="Hijishita S."/>
            <person name="Honda M."/>
            <person name="Hosokawa S."/>
            <person name="Ichikawa Y."/>
            <person name="Idonuma A."/>
            <person name="Iijima M."/>
            <person name="Ikeda M."/>
            <person name="Ikeno M."/>
            <person name="Ito K."/>
            <person name="Ito S."/>
            <person name="Ito T."/>
            <person name="Ito Y."/>
            <person name="Ito Y."/>
            <person name="Iwabuchi A."/>
            <person name="Kamiya K."/>
            <person name="Karasawa W."/>
            <person name="Kurita K."/>
            <person name="Katagiri S."/>
            <person name="Kikuta A."/>
            <person name="Kobayashi H."/>
            <person name="Kobayashi N."/>
            <person name="Machita K."/>
            <person name="Maehara T."/>
            <person name="Masukawa M."/>
            <person name="Mizubayashi T."/>
            <person name="Mukai Y."/>
            <person name="Nagasaki H."/>
            <person name="Nagata Y."/>
            <person name="Naito S."/>
            <person name="Nakashima M."/>
            <person name="Nakama Y."/>
            <person name="Nakamichi Y."/>
            <person name="Nakamura M."/>
            <person name="Meguro A."/>
            <person name="Negishi M."/>
            <person name="Ohta I."/>
            <person name="Ohta T."/>
            <person name="Okamoto M."/>
            <person name="Ono N."/>
            <person name="Saji S."/>
            <person name="Sakaguchi M."/>
            <person name="Sakai K."/>
            <person name="Shibata M."/>
            <person name="Shimokawa T."/>
            <person name="Song J."/>
            <person name="Takazaki Y."/>
            <person name="Terasawa K."/>
            <person name="Tsugane M."/>
            <person name="Tsuji K."/>
            <person name="Ueda S."/>
            <person name="Waki K."/>
            <person name="Yamagata H."/>
            <person name="Yamamoto M."/>
            <person name="Yamamoto S."/>
            <person name="Yamane H."/>
            <person name="Yoshiki S."/>
            <person name="Yoshihara R."/>
            <person name="Yukawa K."/>
            <person name="Zhong H."/>
            <person name="Yano M."/>
            <person name="Yuan Q."/>
            <person name="Ouyang S."/>
            <person name="Liu J."/>
            <person name="Jones K.M."/>
            <person name="Gansberger K."/>
            <person name="Moffat K."/>
            <person name="Hill J."/>
            <person name="Bera J."/>
            <person name="Fadrosh D."/>
            <person name="Jin S."/>
            <person name="Johri S."/>
            <person name="Kim M."/>
            <person name="Overton L."/>
            <person name="Reardon M."/>
            <person name="Tsitrin T."/>
            <person name="Vuong H."/>
            <person name="Weaver B."/>
            <person name="Ciecko A."/>
            <person name="Tallon L."/>
            <person name="Jackson J."/>
            <person name="Pai G."/>
            <person name="Aken S.V."/>
            <person name="Utterback T."/>
            <person name="Reidmuller S."/>
            <person name="Feldblyum T."/>
            <person name="Hsiao J."/>
            <person name="Zismann V."/>
            <person name="Iobst S."/>
            <person name="de Vazeille A.R."/>
            <person name="Buell C.R."/>
            <person name="Ying K."/>
            <person name="Li Y."/>
            <person name="Lu T."/>
            <person name="Huang Y."/>
            <person name="Zhao Q."/>
            <person name="Feng Q."/>
            <person name="Zhang L."/>
            <person name="Zhu J."/>
            <person name="Weng Q."/>
            <person name="Mu J."/>
            <person name="Lu Y."/>
            <person name="Fan D."/>
            <person name="Liu Y."/>
            <person name="Guan J."/>
            <person name="Zhang Y."/>
            <person name="Yu S."/>
            <person name="Liu X."/>
            <person name="Zhang Y."/>
            <person name="Hong G."/>
            <person name="Han B."/>
            <person name="Choisne N."/>
            <person name="Demange N."/>
            <person name="Orjeda G."/>
            <person name="Samain S."/>
            <person name="Cattolico L."/>
            <person name="Pelletier E."/>
            <person name="Couloux A."/>
            <person name="Segurens B."/>
            <person name="Wincker P."/>
            <person name="D'Hont A."/>
            <person name="Scarpelli C."/>
            <person name="Weissenbach J."/>
            <person name="Salanoubat M."/>
            <person name="Quetier F."/>
            <person name="Yu Y."/>
            <person name="Kim H.R."/>
            <person name="Rambo T."/>
            <person name="Currie J."/>
            <person name="Collura K."/>
            <person name="Luo M."/>
            <person name="Yang T."/>
            <person name="Ammiraju J.S.S."/>
            <person name="Engler F."/>
            <person name="Soderlund C."/>
            <person name="Wing R.A."/>
            <person name="Palmer L.E."/>
            <person name="de la Bastide M."/>
            <person name="Spiegel L."/>
            <person name="Nascimento L."/>
            <person name="Zutavern T."/>
            <person name="O'Shaughnessy A."/>
            <person name="Dike S."/>
            <person name="Dedhia N."/>
            <person name="Preston R."/>
            <person name="Balija V."/>
            <person name="McCombie W.R."/>
            <person name="Chow T."/>
            <person name="Chen H."/>
            <person name="Chung M."/>
            <person name="Chen C."/>
            <person name="Shaw J."/>
            <person name="Wu H."/>
            <person name="Hsiao K."/>
            <person name="Chao Y."/>
            <person name="Chu M."/>
            <person name="Cheng C."/>
            <person name="Hour A."/>
            <person name="Lee P."/>
            <person name="Lin S."/>
            <person name="Lin Y."/>
            <person name="Liou J."/>
            <person name="Liu S."/>
            <person name="Hsing Y."/>
            <person name="Raghuvanshi S."/>
            <person name="Mohanty A."/>
            <person name="Bharti A.K."/>
            <person name="Gaur A."/>
            <person name="Gupta V."/>
            <person name="Kumar D."/>
            <person name="Ravi V."/>
            <person name="Vij S."/>
            <person name="Kapur A."/>
            <person name="Khurana P."/>
            <person name="Khurana P."/>
            <person name="Khurana J.P."/>
            <person name="Tyagi A.K."/>
            <person name="Gaikwad K."/>
            <person name="Singh A."/>
            <person name="Dalal V."/>
            <person name="Srivastava S."/>
            <person name="Dixit A."/>
            <person name="Pal A.K."/>
            <person name="Ghazi I.A."/>
            <person name="Yadav M."/>
            <person name="Pandit A."/>
            <person name="Bhargava A."/>
            <person name="Sureshbabu K."/>
            <person name="Batra K."/>
            <person name="Sharma T.R."/>
            <person name="Mohapatra T."/>
            <person name="Singh N.K."/>
            <person name="Messing J."/>
            <person name="Nelson A.B."/>
            <person name="Fuks G."/>
            <person name="Kavchok S."/>
            <person name="Keizer G."/>
            <person name="Linton E."/>
            <person name="Llaca V."/>
            <person name="Song R."/>
            <person name="Tanyolac B."/>
            <person name="Young S."/>
            <person name="Ho-Il K."/>
            <person name="Hahn J.H."/>
            <person name="Sangsakoo G."/>
            <person name="Vanavichit A."/>
            <person name="de Mattos Luiz.A.T."/>
            <person name="Zimmer P.D."/>
            <person name="Malone G."/>
            <person name="Dellagostin O."/>
            <person name="de Oliveira A.C."/>
            <person name="Bevan M."/>
            <person name="Bancroft I."/>
            <person name="Minx P."/>
            <person name="Cordum H."/>
            <person name="Wilson R."/>
            <person name="Cheng Z."/>
            <person name="Jin W."/>
            <person name="Jiang J."/>
            <person name="Leong S.A."/>
            <person name="Iwama H."/>
            <person name="Gojobori T."/>
            <person name="Itoh T."/>
            <person name="Niimura Y."/>
            <person name="Fujii Y."/>
            <person name="Habara T."/>
            <person name="Sakai H."/>
            <person name="Sato Y."/>
            <person name="Wilson G."/>
            <person name="Kumar K."/>
            <person name="McCouch S."/>
            <person name="Juretic N."/>
            <person name="Hoen D."/>
            <person name="Wright S."/>
            <person name="Bruskiewich R."/>
            <person name="Bureau T."/>
            <person name="Miyao A."/>
            <person name="Hirochika H."/>
            <person name="Nishikawa T."/>
            <person name="Kadowaki K."/>
            <person name="Sugiura M."/>
            <person name="Burr B."/>
            <person name="Sasaki T."/>
        </authorList>
    </citation>
    <scope>NUCLEOTIDE SEQUENCE [LARGE SCALE GENOMIC DNA]</scope>
    <source>
        <strain evidence="2">cv. Nipponbare</strain>
    </source>
</reference>
<proteinExistence type="predicted"/>
<dbReference type="AlphaFoldDB" id="A0A0P0W5T0"/>
<dbReference type="InParanoid" id="A0A0P0W5T0"/>
<evidence type="ECO:0000313" key="2">
    <source>
        <dbReference type="Proteomes" id="UP000059680"/>
    </source>
</evidence>
<dbReference type="Proteomes" id="UP000059680">
    <property type="component" value="Chromosome 3"/>
</dbReference>
<protein>
    <submittedName>
        <fullName evidence="1">Os03g0856600 protein</fullName>
    </submittedName>
</protein>
<reference evidence="1 2" key="3">
    <citation type="journal article" date="2013" name="Rice">
        <title>Improvement of the Oryza sativa Nipponbare reference genome using next generation sequence and optical map data.</title>
        <authorList>
            <person name="Kawahara Y."/>
            <person name="de la Bastide M."/>
            <person name="Hamilton J.P."/>
            <person name="Kanamori H."/>
            <person name="McCombie W.R."/>
            <person name="Ouyang S."/>
            <person name="Schwartz D.C."/>
            <person name="Tanaka T."/>
            <person name="Wu J."/>
            <person name="Zhou S."/>
            <person name="Childs K.L."/>
            <person name="Davidson R.M."/>
            <person name="Lin H."/>
            <person name="Quesada-Ocampo L."/>
            <person name="Vaillancourt B."/>
            <person name="Sakai H."/>
            <person name="Lee S.S."/>
            <person name="Kim J."/>
            <person name="Numa H."/>
            <person name="Itoh T."/>
            <person name="Buell C.R."/>
            <person name="Matsumoto T."/>
        </authorList>
    </citation>
    <scope>NUCLEOTIDE SEQUENCE [LARGE SCALE GENOMIC DNA]</scope>
    <source>
        <strain evidence="2">cv. Nipponbare</strain>
    </source>
</reference>
<dbReference type="EMBL" id="AP014959">
    <property type="protein sequence ID" value="BAS87450.1"/>
    <property type="molecule type" value="Genomic_DNA"/>
</dbReference>
<name>A0A0P0W5T0_ORYSJ</name>
<sequence length="127" mass="14031">MARSLLSRHLPSWPPASSVPAASMPACHNHHILLQQRAIHLPIEALQPWHAMEKMSCLLILAIEVAATNTLLGGSGTHRSTSFVVVPVHRRRQELAPRRRHHNSSHTCLPELLSEAAVHRNHTGLIG</sequence>
<gene>
    <name evidence="1" type="ordered locus">Os03g0856600</name>
    <name evidence="1" type="ORF">OSNPB_030856600</name>
</gene>